<dbReference type="Proteomes" id="UP000234681">
    <property type="component" value="Chromosome 14"/>
</dbReference>
<name>A6JQ70_RAT</name>
<accession>A6JQ70</accession>
<dbReference type="AlphaFoldDB" id="A6JQ70"/>
<proteinExistence type="predicted"/>
<sequence>MHMILLQLDTQTVIHVVQRQRFSSGGANSRQRSAIIR</sequence>
<organism evidence="1 2">
    <name type="scientific">Rattus norvegicus</name>
    <name type="common">Rat</name>
    <dbReference type="NCBI Taxonomy" id="10116"/>
    <lineage>
        <taxon>Eukaryota</taxon>
        <taxon>Metazoa</taxon>
        <taxon>Chordata</taxon>
        <taxon>Craniata</taxon>
        <taxon>Vertebrata</taxon>
        <taxon>Euteleostomi</taxon>
        <taxon>Mammalia</taxon>
        <taxon>Eutheria</taxon>
        <taxon>Euarchontoglires</taxon>
        <taxon>Glires</taxon>
        <taxon>Rodentia</taxon>
        <taxon>Myomorpha</taxon>
        <taxon>Muroidea</taxon>
        <taxon>Muridae</taxon>
        <taxon>Murinae</taxon>
        <taxon>Rattus</taxon>
    </lineage>
</organism>
<protein>
    <submittedName>
        <fullName evidence="1">RCG23254</fullName>
    </submittedName>
</protein>
<gene>
    <name evidence="1" type="ORF">rCG_23254</name>
</gene>
<dbReference type="EMBL" id="CH473996">
    <property type="protein sequence ID" value="EDL97987.1"/>
    <property type="molecule type" value="Genomic_DNA"/>
</dbReference>
<evidence type="ECO:0000313" key="2">
    <source>
        <dbReference type="Proteomes" id="UP000234681"/>
    </source>
</evidence>
<evidence type="ECO:0000313" key="1">
    <source>
        <dbReference type="EMBL" id="EDL97987.1"/>
    </source>
</evidence>
<reference evidence="2" key="1">
    <citation type="submission" date="2005-09" db="EMBL/GenBank/DDBJ databases">
        <authorList>
            <person name="Mural R.J."/>
            <person name="Li P.W."/>
            <person name="Adams M.D."/>
            <person name="Amanatides P.G."/>
            <person name="Baden-Tillson H."/>
            <person name="Barnstead M."/>
            <person name="Chin S.H."/>
            <person name="Dew I."/>
            <person name="Evans C.A."/>
            <person name="Ferriera S."/>
            <person name="Flanigan M."/>
            <person name="Fosler C."/>
            <person name="Glodek A."/>
            <person name="Gu Z."/>
            <person name="Holt R.A."/>
            <person name="Jennings D."/>
            <person name="Kraft C.L."/>
            <person name="Lu F."/>
            <person name="Nguyen T."/>
            <person name="Nusskern D.R."/>
            <person name="Pfannkoch C.M."/>
            <person name="Sitter C."/>
            <person name="Sutton G.G."/>
            <person name="Venter J.C."/>
            <person name="Wang Z."/>
            <person name="Woodage T."/>
            <person name="Zheng X.H."/>
            <person name="Zhong F."/>
        </authorList>
    </citation>
    <scope>NUCLEOTIDE SEQUENCE [LARGE SCALE GENOMIC DNA]</scope>
    <source>
        <strain>BN</strain>
        <strain evidence="2">Sprague-Dawley</strain>
    </source>
</reference>